<dbReference type="InterPro" id="IPR035067">
    <property type="entry name" value="V-type_ATPase_csu/dsu"/>
</dbReference>
<dbReference type="InterPro" id="IPR044911">
    <property type="entry name" value="V-type_ATPase_csu/dsu_dom_3"/>
</dbReference>
<evidence type="ECO:0000256" key="6">
    <source>
        <dbReference type="ARBA" id="ARBA00059115"/>
    </source>
</evidence>
<dbReference type="Gene3D" id="1.20.1690.10">
    <property type="entry name" value="V-type ATP synthase subunit C domain"/>
    <property type="match status" value="2"/>
</dbReference>
<dbReference type="PIRSF" id="PIRSF018497">
    <property type="entry name" value="V-ATP_synth_D"/>
    <property type="match status" value="1"/>
</dbReference>
<evidence type="ECO:0000256" key="1">
    <source>
        <dbReference type="ARBA" id="ARBA00006709"/>
    </source>
</evidence>
<dbReference type="FunFam" id="1.20.1690.10:FF:000003">
    <property type="entry name" value="V-type proton ATPase subunit"/>
    <property type="match status" value="1"/>
</dbReference>
<dbReference type="Pfam" id="PF01992">
    <property type="entry name" value="vATP-synt_AC39"/>
    <property type="match status" value="1"/>
</dbReference>
<evidence type="ECO:0000256" key="4">
    <source>
        <dbReference type="ARBA" id="ARBA00023065"/>
    </source>
</evidence>
<accession>A0AAD5RX63</accession>
<dbReference type="InterPro" id="IPR016727">
    <property type="entry name" value="ATPase_V0-cplx_dsu"/>
</dbReference>
<evidence type="ECO:0000256" key="2">
    <source>
        <dbReference type="ARBA" id="ARBA00022448"/>
    </source>
</evidence>
<dbReference type="InterPro" id="IPR036079">
    <property type="entry name" value="ATPase_csu/dsu_sf"/>
</dbReference>
<comment type="similarity">
    <text evidence="1 7">Belongs to the V-ATPase V0D/AC39 subunit family.</text>
</comment>
<dbReference type="Proteomes" id="UP001201980">
    <property type="component" value="Unassembled WGS sequence"/>
</dbReference>
<dbReference type="Gene3D" id="1.10.132.50">
    <property type="entry name" value="ATP synthase (C/AC39) subunit, domain 3"/>
    <property type="match status" value="1"/>
</dbReference>
<dbReference type="AlphaFoldDB" id="A0AAD5RX63"/>
<evidence type="ECO:0000313" key="8">
    <source>
        <dbReference type="EMBL" id="KAJ2904925.1"/>
    </source>
</evidence>
<organism evidence="8 9">
    <name type="scientific">Zalerion maritima</name>
    <dbReference type="NCBI Taxonomy" id="339359"/>
    <lineage>
        <taxon>Eukaryota</taxon>
        <taxon>Fungi</taxon>
        <taxon>Dikarya</taxon>
        <taxon>Ascomycota</taxon>
        <taxon>Pezizomycotina</taxon>
        <taxon>Sordariomycetes</taxon>
        <taxon>Lulworthiomycetidae</taxon>
        <taxon>Lulworthiales</taxon>
        <taxon>Lulworthiaceae</taxon>
        <taxon>Zalerion</taxon>
    </lineage>
</organism>
<comment type="subunit">
    <text evidence="5">V-ATPase is a heteromultimeric enzyme composed of a peripheral catalytic V1 complex (components A to H) attached to an integral membrane V0 proton pore complex (components: a, c, c', c'', d, e, f and VOA1).</text>
</comment>
<keyword evidence="2 7" id="KW-0813">Transport</keyword>
<name>A0AAD5RX63_9PEZI</name>
<keyword evidence="4 7" id="KW-0406">Ion transport</keyword>
<reference evidence="8" key="1">
    <citation type="submission" date="2022-07" db="EMBL/GenBank/DDBJ databases">
        <title>Draft genome sequence of Zalerion maritima ATCC 34329, a (micro)plastics degrading marine fungus.</title>
        <authorList>
            <person name="Paco A."/>
            <person name="Goncalves M.F.M."/>
            <person name="Rocha-Santos T.A.P."/>
            <person name="Alves A."/>
        </authorList>
    </citation>
    <scope>NUCLEOTIDE SEQUENCE</scope>
    <source>
        <strain evidence="8">ATCC 34329</strain>
    </source>
</reference>
<evidence type="ECO:0000313" key="9">
    <source>
        <dbReference type="Proteomes" id="UP001201980"/>
    </source>
</evidence>
<comment type="function">
    <text evidence="6 7">Subunit of the V0 complex of vacuolar(H+)-ATPase (V-ATPase), a multisubunit enzyme composed of a peripheral complex (V1) that hydrolyzes ATP and a membrane integral complex (V0) that translocates protons. V-ATPase is responsible for acidifying and maintaining the pH of intracellular compartments. This subunit is a non-integral membrane component of the membrane pore domain and is required for proper assembly of the V0 sector. Might be involved in the regulated assembly of V1 subunits onto the membrane sector or alternatively may prevent the passage of protons through V0 pores.</text>
</comment>
<dbReference type="PANTHER" id="PTHR11028">
    <property type="entry name" value="VACUOLAR ATP SYNTHASE SUBUNIT AC39"/>
    <property type="match status" value="1"/>
</dbReference>
<dbReference type="GO" id="GO:0033179">
    <property type="term" value="C:proton-transporting V-type ATPase, V0 domain"/>
    <property type="evidence" value="ECO:0007669"/>
    <property type="project" value="InterPro"/>
</dbReference>
<protein>
    <recommendedName>
        <fullName evidence="7">V-type proton ATPase subunit</fullName>
    </recommendedName>
</protein>
<dbReference type="EMBL" id="JAKWBI020000041">
    <property type="protein sequence ID" value="KAJ2904925.1"/>
    <property type="molecule type" value="Genomic_DNA"/>
</dbReference>
<dbReference type="GO" id="GO:0046961">
    <property type="term" value="F:proton-transporting ATPase activity, rotational mechanism"/>
    <property type="evidence" value="ECO:0007669"/>
    <property type="project" value="InterPro"/>
</dbReference>
<comment type="subunit">
    <text evidence="7">V-ATPase is a heteromultimeric enzyme made up of two complexes: the ATP-hydrolytic V1 complex and the proton translocation V0 complex.</text>
</comment>
<evidence type="ECO:0000256" key="7">
    <source>
        <dbReference type="PIRNR" id="PIRNR018497"/>
    </source>
</evidence>
<dbReference type="SUPFAM" id="SSF103486">
    <property type="entry name" value="V-type ATP synthase subunit C"/>
    <property type="match status" value="1"/>
</dbReference>
<keyword evidence="3 7" id="KW-0375">Hydrogen ion transport</keyword>
<dbReference type="InterPro" id="IPR002843">
    <property type="entry name" value="ATPase_V0-cplx_csu/dsu"/>
</dbReference>
<comment type="caution">
    <text evidence="8">The sequence shown here is derived from an EMBL/GenBank/DDBJ whole genome shotgun (WGS) entry which is preliminary data.</text>
</comment>
<gene>
    <name evidence="8" type="ORF">MKZ38_006790</name>
</gene>
<sequence length="365" mass="40786">MLYHNASHGFIDGVVRGYLNQLLTSANYQNLTQCQSIDDMKLQLGPTYGDFLSSLPPGPTTSALQERITEKFIQNFMYLKANSNGTLRKFLEYITYGYMIDNIALLITGTLHDRDIKELMDRTHPLGKFEAMPVLSIATNVEELYNSVLIETPLAPYFKGSLSHQDLDTLNIEIVKETLYKNYLEDFYQWINSNSETAGTASAEDVSGFLQFEADRRAINITLNSFDTELTKPQRTKLYASIGKLYPDGTTLLSRADDVDGVVLACQGVPAYQAALESAGMGGGPLGGLGNQAGGMGGGIRNLDELLYQREMEISKLAFTQEFSLAIFYAWVKLQEQEVRNVVWIAECISQNQRERINNFISVLE</sequence>
<evidence type="ECO:0000256" key="3">
    <source>
        <dbReference type="ARBA" id="ARBA00022781"/>
    </source>
</evidence>
<keyword evidence="9" id="KW-1185">Reference proteome</keyword>
<proteinExistence type="inferred from homology"/>
<evidence type="ECO:0000256" key="5">
    <source>
        <dbReference type="ARBA" id="ARBA00029477"/>
    </source>
</evidence>